<reference evidence="12 13" key="1">
    <citation type="submission" date="2016-12" db="EMBL/GenBank/DDBJ databases">
        <title>Diversity of luminous bacteria.</title>
        <authorList>
            <person name="Yoshizawa S."/>
            <person name="Kogure K."/>
        </authorList>
    </citation>
    <scope>NUCLEOTIDE SEQUENCE [LARGE SCALE GENOMIC DNA]</scope>
    <source>
        <strain evidence="12 13">LC1-200</strain>
    </source>
</reference>
<gene>
    <name evidence="12" type="ORF">BTO08_14095</name>
</gene>
<dbReference type="PROSITE" id="PS51144">
    <property type="entry name" value="ALPHA_CA_2"/>
    <property type="match status" value="1"/>
</dbReference>
<dbReference type="Pfam" id="PF00194">
    <property type="entry name" value="Carb_anhydrase"/>
    <property type="match status" value="1"/>
</dbReference>
<evidence type="ECO:0000256" key="2">
    <source>
        <dbReference type="ARBA" id="ARBA00002904"/>
    </source>
</evidence>
<evidence type="ECO:0000256" key="9">
    <source>
        <dbReference type="ARBA" id="ARBA00048348"/>
    </source>
</evidence>
<dbReference type="GO" id="GO:0008270">
    <property type="term" value="F:zinc ion binding"/>
    <property type="evidence" value="ECO:0007669"/>
    <property type="project" value="UniProtKB-UniRule"/>
</dbReference>
<keyword evidence="7 10" id="KW-0862">Zinc</keyword>
<evidence type="ECO:0000256" key="4">
    <source>
        <dbReference type="ARBA" id="ARBA00012925"/>
    </source>
</evidence>
<protein>
    <recommendedName>
        <fullName evidence="5 10">Carbonic anhydrase</fullName>
        <ecNumber evidence="4 10">4.2.1.1</ecNumber>
    </recommendedName>
</protein>
<dbReference type="AlphaFoldDB" id="A0A2S7VRS5"/>
<proteinExistence type="inferred from homology"/>
<dbReference type="InterPro" id="IPR001148">
    <property type="entry name" value="CA_dom"/>
</dbReference>
<evidence type="ECO:0000256" key="3">
    <source>
        <dbReference type="ARBA" id="ARBA00010718"/>
    </source>
</evidence>
<comment type="caution">
    <text evidence="12">The sequence shown here is derived from an EMBL/GenBank/DDBJ whole genome shotgun (WGS) entry which is preliminary data.</text>
</comment>
<evidence type="ECO:0000313" key="13">
    <source>
        <dbReference type="Proteomes" id="UP000238730"/>
    </source>
</evidence>
<comment type="function">
    <text evidence="2 10">Reversible hydration of carbon dioxide.</text>
</comment>
<dbReference type="EMBL" id="MSCJ01000002">
    <property type="protein sequence ID" value="PQJ64856.1"/>
    <property type="molecule type" value="Genomic_DNA"/>
</dbReference>
<dbReference type="InterPro" id="IPR018338">
    <property type="entry name" value="Carbonic_anhydrase_a-class_CS"/>
</dbReference>
<comment type="catalytic activity">
    <reaction evidence="9 10">
        <text>hydrogencarbonate + H(+) = CO2 + H2O</text>
        <dbReference type="Rhea" id="RHEA:10748"/>
        <dbReference type="ChEBI" id="CHEBI:15377"/>
        <dbReference type="ChEBI" id="CHEBI:15378"/>
        <dbReference type="ChEBI" id="CHEBI:16526"/>
        <dbReference type="ChEBI" id="CHEBI:17544"/>
        <dbReference type="EC" id="4.2.1.1"/>
    </reaction>
</comment>
<evidence type="ECO:0000313" key="12">
    <source>
        <dbReference type="EMBL" id="PQJ64856.1"/>
    </source>
</evidence>
<dbReference type="SUPFAM" id="SSF51069">
    <property type="entry name" value="Carbonic anhydrase"/>
    <property type="match status" value="1"/>
</dbReference>
<comment type="similarity">
    <text evidence="3 10">Belongs to the alpha-carbonic anhydrase family.</text>
</comment>
<dbReference type="RefSeq" id="WP_105061382.1">
    <property type="nucleotide sequence ID" value="NZ_MSCJ01000002.1"/>
</dbReference>
<sequence>MIKKASLVLLSLLAGVSLTAQAADWGYGKSNEHWAESYPMCGLGKNQSPLNITSALQTNLAPLRIEYDGKITDITNNGHTVEALVSGDNKLIVDGDTYTLKQIHFHTPSENLINGKQYPLEAHFVNVDDKGNIAVIAVMFENGLRENDALSSLLKNIPTKGNTIDFTDDLSPNNLLPREREYYQFNGSLTTPPCTEGVRWFVLETPQYSSKDQTEKLHQIMGNNNRPVQPINARIIVE</sequence>
<dbReference type="PROSITE" id="PS00162">
    <property type="entry name" value="ALPHA_CA_1"/>
    <property type="match status" value="1"/>
</dbReference>
<keyword evidence="8 10" id="KW-0456">Lyase</keyword>
<dbReference type="Gene3D" id="3.10.200.10">
    <property type="entry name" value="Alpha carbonic anhydrase"/>
    <property type="match status" value="1"/>
</dbReference>
<evidence type="ECO:0000256" key="10">
    <source>
        <dbReference type="RuleBase" id="RU367011"/>
    </source>
</evidence>
<feature type="domain" description="Alpha-carbonic anhydrase" evidence="11">
    <location>
        <begin position="23"/>
        <end position="238"/>
    </location>
</feature>
<organism evidence="12 13">
    <name type="scientific">Photobacterium angustum</name>
    <dbReference type="NCBI Taxonomy" id="661"/>
    <lineage>
        <taxon>Bacteria</taxon>
        <taxon>Pseudomonadati</taxon>
        <taxon>Pseudomonadota</taxon>
        <taxon>Gammaproteobacteria</taxon>
        <taxon>Vibrionales</taxon>
        <taxon>Vibrionaceae</taxon>
        <taxon>Photobacterium</taxon>
    </lineage>
</organism>
<dbReference type="Proteomes" id="UP000238730">
    <property type="component" value="Unassembled WGS sequence"/>
</dbReference>
<accession>A0A2S7VRS5</accession>
<feature type="chain" id="PRO_5025099464" description="Carbonic anhydrase" evidence="10">
    <location>
        <begin position="23"/>
        <end position="238"/>
    </location>
</feature>
<dbReference type="PANTHER" id="PTHR18952:SF265">
    <property type="entry name" value="CARBONIC ANHYDRASE"/>
    <property type="match status" value="1"/>
</dbReference>
<dbReference type="InterPro" id="IPR041891">
    <property type="entry name" value="Alpha_CA_prokaryot-like"/>
</dbReference>
<comment type="cofactor">
    <cofactor evidence="1 10">
        <name>Zn(2+)</name>
        <dbReference type="ChEBI" id="CHEBI:29105"/>
    </cofactor>
</comment>
<keyword evidence="10" id="KW-0732">Signal</keyword>
<evidence type="ECO:0000256" key="6">
    <source>
        <dbReference type="ARBA" id="ARBA00022723"/>
    </source>
</evidence>
<evidence type="ECO:0000256" key="7">
    <source>
        <dbReference type="ARBA" id="ARBA00022833"/>
    </source>
</evidence>
<dbReference type="CDD" id="cd03124">
    <property type="entry name" value="alpha_CA_prokaryotic_like"/>
    <property type="match status" value="1"/>
</dbReference>
<dbReference type="EC" id="4.2.1.1" evidence="4 10"/>
<name>A0A2S7VRS5_PHOAN</name>
<dbReference type="SMART" id="SM01057">
    <property type="entry name" value="Carb_anhydrase"/>
    <property type="match status" value="1"/>
</dbReference>
<evidence type="ECO:0000259" key="11">
    <source>
        <dbReference type="PROSITE" id="PS51144"/>
    </source>
</evidence>
<dbReference type="OrthoDB" id="5327615at2"/>
<evidence type="ECO:0000256" key="8">
    <source>
        <dbReference type="ARBA" id="ARBA00023239"/>
    </source>
</evidence>
<keyword evidence="6 10" id="KW-0479">Metal-binding</keyword>
<dbReference type="InterPro" id="IPR036398">
    <property type="entry name" value="CA_dom_sf"/>
</dbReference>
<dbReference type="GO" id="GO:0004089">
    <property type="term" value="F:carbonate dehydratase activity"/>
    <property type="evidence" value="ECO:0007669"/>
    <property type="project" value="UniProtKB-UniRule"/>
</dbReference>
<dbReference type="PANTHER" id="PTHR18952">
    <property type="entry name" value="CARBONIC ANHYDRASE"/>
    <property type="match status" value="1"/>
</dbReference>
<feature type="signal peptide" evidence="10">
    <location>
        <begin position="1"/>
        <end position="22"/>
    </location>
</feature>
<dbReference type="InterPro" id="IPR023561">
    <property type="entry name" value="Carbonic_anhydrase_a-class"/>
</dbReference>
<evidence type="ECO:0000256" key="5">
    <source>
        <dbReference type="ARBA" id="ARBA00014628"/>
    </source>
</evidence>
<evidence type="ECO:0000256" key="1">
    <source>
        <dbReference type="ARBA" id="ARBA00001947"/>
    </source>
</evidence>